<comment type="caution">
    <text evidence="2">The sequence shown here is derived from an EMBL/GenBank/DDBJ whole genome shotgun (WGS) entry which is preliminary data.</text>
</comment>
<proteinExistence type="predicted"/>
<accession>A0AAD7BKB4</accession>
<dbReference type="EMBL" id="JARKIF010000014">
    <property type="protein sequence ID" value="KAJ7623616.1"/>
    <property type="molecule type" value="Genomic_DNA"/>
</dbReference>
<protein>
    <submittedName>
        <fullName evidence="2">Uncharacterized protein</fullName>
    </submittedName>
</protein>
<reference evidence="2" key="1">
    <citation type="submission" date="2023-03" db="EMBL/GenBank/DDBJ databases">
        <title>Massive genome expansion in bonnet fungi (Mycena s.s.) driven by repeated elements and novel gene families across ecological guilds.</title>
        <authorList>
            <consortium name="Lawrence Berkeley National Laboratory"/>
            <person name="Harder C.B."/>
            <person name="Miyauchi S."/>
            <person name="Viragh M."/>
            <person name="Kuo A."/>
            <person name="Thoen E."/>
            <person name="Andreopoulos B."/>
            <person name="Lu D."/>
            <person name="Skrede I."/>
            <person name="Drula E."/>
            <person name="Henrissat B."/>
            <person name="Morin E."/>
            <person name="Kohler A."/>
            <person name="Barry K."/>
            <person name="LaButti K."/>
            <person name="Morin E."/>
            <person name="Salamov A."/>
            <person name="Lipzen A."/>
            <person name="Mereny Z."/>
            <person name="Hegedus B."/>
            <person name="Baldrian P."/>
            <person name="Stursova M."/>
            <person name="Weitz H."/>
            <person name="Taylor A."/>
            <person name="Grigoriev I.V."/>
            <person name="Nagy L.G."/>
            <person name="Martin F."/>
            <person name="Kauserud H."/>
        </authorList>
    </citation>
    <scope>NUCLEOTIDE SEQUENCE</scope>
    <source>
        <strain evidence="2">9284</strain>
    </source>
</reference>
<evidence type="ECO:0000313" key="3">
    <source>
        <dbReference type="Proteomes" id="UP001221142"/>
    </source>
</evidence>
<organism evidence="2 3">
    <name type="scientific">Roridomyces roridus</name>
    <dbReference type="NCBI Taxonomy" id="1738132"/>
    <lineage>
        <taxon>Eukaryota</taxon>
        <taxon>Fungi</taxon>
        <taxon>Dikarya</taxon>
        <taxon>Basidiomycota</taxon>
        <taxon>Agaricomycotina</taxon>
        <taxon>Agaricomycetes</taxon>
        <taxon>Agaricomycetidae</taxon>
        <taxon>Agaricales</taxon>
        <taxon>Marasmiineae</taxon>
        <taxon>Mycenaceae</taxon>
        <taxon>Roridomyces</taxon>
    </lineage>
</organism>
<keyword evidence="3" id="KW-1185">Reference proteome</keyword>
<gene>
    <name evidence="2" type="ORF">FB45DRAFT_111279</name>
</gene>
<sequence length="422" mass="44372">MSIKTSAPVAPVQVLLPITTPPRRHRSNSAILAWAARVQPGSPSSPRRSPSISHGPAPPGSASFITLIDTPSTAGKQFDLTTLGYSSFFIAAAASPKSACVAQIPIPPVPASPTKPSRVLKHFRSLSALTRSRAKSVSAVPPVPPMPPTTPKLFANKAKTYAKHTAPRPAPLANELALMQFADGGSLESHAKRVLAHQAKAAGPGVGVGTVFRDANGGIWWDAEEEWEFAHLLDGEHDVGSDDWVQFSGKENGGEERRGSVSTQDSDLDARFLVQPADDDALIAAFPPHRRGATTILALPARRRPAPHLRKPAQLDAFAAAPAVAAEPTPNSKGSARRRPAPPPLKLARPHPHARNDFFAASFAPSPLPVSGPVSPLALSPVSPGLHAHGHPRPRTSLPCATCGHCSAGAPIDLLFMNPKLL</sequence>
<feature type="compositionally biased region" description="Low complexity" evidence="1">
    <location>
        <begin position="40"/>
        <end position="55"/>
    </location>
</feature>
<feature type="region of interest" description="Disordered" evidence="1">
    <location>
        <begin position="247"/>
        <end position="267"/>
    </location>
</feature>
<evidence type="ECO:0000313" key="2">
    <source>
        <dbReference type="EMBL" id="KAJ7623616.1"/>
    </source>
</evidence>
<dbReference type="Proteomes" id="UP001221142">
    <property type="component" value="Unassembled WGS sequence"/>
</dbReference>
<feature type="region of interest" description="Disordered" evidence="1">
    <location>
        <begin position="322"/>
        <end position="351"/>
    </location>
</feature>
<evidence type="ECO:0000256" key="1">
    <source>
        <dbReference type="SAM" id="MobiDB-lite"/>
    </source>
</evidence>
<dbReference type="AlphaFoldDB" id="A0AAD7BKB4"/>
<name>A0AAD7BKB4_9AGAR</name>
<feature type="region of interest" description="Disordered" evidence="1">
    <location>
        <begin position="38"/>
        <end position="60"/>
    </location>
</feature>